<dbReference type="Proteomes" id="UP000254863">
    <property type="component" value="Unassembled WGS sequence"/>
</dbReference>
<sequence length="30" mass="2952">MIKPVKKLMLVALLSALGSAGADGRGAVAL</sequence>
<organism evidence="1 2">
    <name type="scientific">Klebsiella michiganensis</name>
    <dbReference type="NCBI Taxonomy" id="1134687"/>
    <lineage>
        <taxon>Bacteria</taxon>
        <taxon>Pseudomonadati</taxon>
        <taxon>Pseudomonadota</taxon>
        <taxon>Gammaproteobacteria</taxon>
        <taxon>Enterobacterales</taxon>
        <taxon>Enterobacteriaceae</taxon>
        <taxon>Klebsiella/Raoultella group</taxon>
        <taxon>Klebsiella</taxon>
    </lineage>
</organism>
<evidence type="ECO:0000313" key="2">
    <source>
        <dbReference type="Proteomes" id="UP000254863"/>
    </source>
</evidence>
<dbReference type="AlphaFoldDB" id="A0A7H4PMI0"/>
<comment type="caution">
    <text evidence="1">The sequence shown here is derived from an EMBL/GenBank/DDBJ whole genome shotgun (WGS) entry which is preliminary data.</text>
</comment>
<protein>
    <submittedName>
        <fullName evidence="1">Endo-b1,4-mannanase 5C</fullName>
    </submittedName>
</protein>
<gene>
    <name evidence="1" type="ORF">NCTC11685_06934</name>
</gene>
<reference evidence="1 2" key="1">
    <citation type="submission" date="2018-06" db="EMBL/GenBank/DDBJ databases">
        <authorList>
            <consortium name="Pathogen Informatics"/>
            <person name="Doyle S."/>
        </authorList>
    </citation>
    <scope>NUCLEOTIDE SEQUENCE [LARGE SCALE GENOMIC DNA]</scope>
    <source>
        <strain evidence="1 2">NCTC11685</strain>
    </source>
</reference>
<dbReference type="EMBL" id="UGMS01000004">
    <property type="protein sequence ID" value="STW79603.1"/>
    <property type="molecule type" value="Genomic_DNA"/>
</dbReference>
<proteinExistence type="predicted"/>
<evidence type="ECO:0000313" key="1">
    <source>
        <dbReference type="EMBL" id="STW79603.1"/>
    </source>
</evidence>
<name>A0A7H4PMI0_9ENTR</name>
<accession>A0A7H4PMI0</accession>